<sequence>MSSVTSSVVKFSAIALALALVTSLSGCAPEVGSEKWCKQMEDKPKGDWSANEAADYTKHCVFK</sequence>
<organism evidence="2 3">
    <name type="scientific">Shewanella colwelliana</name>
    <name type="common">Alteromonas colwelliana</name>
    <dbReference type="NCBI Taxonomy" id="23"/>
    <lineage>
        <taxon>Bacteria</taxon>
        <taxon>Pseudomonadati</taxon>
        <taxon>Pseudomonadota</taxon>
        <taxon>Gammaproteobacteria</taxon>
        <taxon>Alteromonadales</taxon>
        <taxon>Shewanellaceae</taxon>
        <taxon>Shewanella</taxon>
    </lineage>
</organism>
<dbReference type="InterPro" id="IPR021379">
    <property type="entry name" value="DUF3012"/>
</dbReference>
<dbReference type="Proteomes" id="UP000095230">
    <property type="component" value="Unassembled WGS sequence"/>
</dbReference>
<evidence type="ECO:0000256" key="1">
    <source>
        <dbReference type="SAM" id="SignalP"/>
    </source>
</evidence>
<dbReference type="AlphaFoldDB" id="A0A1E5ISD1"/>
<gene>
    <name evidence="2" type="ORF">BEL05_13760</name>
</gene>
<comment type="caution">
    <text evidence="2">The sequence shown here is derived from an EMBL/GenBank/DDBJ whole genome shotgun (WGS) entry which is preliminary data.</text>
</comment>
<reference evidence="2 3" key="1">
    <citation type="submission" date="2016-07" db="EMBL/GenBank/DDBJ databases">
        <title>Whole-genome of two Shewanella species isolated from a digestive organ of sea cucumber Apostichopus japonicus Selenka 1867.</title>
        <authorList>
            <person name="Hong H.-H."/>
            <person name="Choi H."/>
            <person name="Cheon S."/>
            <person name="Oh J.-S."/>
            <person name="Lee H.-G."/>
            <person name="Park C."/>
        </authorList>
    </citation>
    <scope>NUCLEOTIDE SEQUENCE [LARGE SCALE GENOMIC DNA]</scope>
    <source>
        <strain evidence="2 3">CSB03KR</strain>
    </source>
</reference>
<keyword evidence="1" id="KW-0732">Signal</keyword>
<feature type="chain" id="PRO_5009179051" evidence="1">
    <location>
        <begin position="29"/>
        <end position="63"/>
    </location>
</feature>
<evidence type="ECO:0000313" key="3">
    <source>
        <dbReference type="Proteomes" id="UP000095230"/>
    </source>
</evidence>
<feature type="signal peptide" evidence="1">
    <location>
        <begin position="1"/>
        <end position="28"/>
    </location>
</feature>
<dbReference type="Pfam" id="PF11216">
    <property type="entry name" value="DUF3012"/>
    <property type="match status" value="1"/>
</dbReference>
<name>A0A1E5ISD1_SHECO</name>
<protein>
    <submittedName>
        <fullName evidence="2">DUF3012 domain-containing protein</fullName>
    </submittedName>
</protein>
<dbReference type="OrthoDB" id="5609437at2"/>
<accession>A0A1E5ISD1</accession>
<proteinExistence type="predicted"/>
<dbReference type="STRING" id="23.BEL05_13760"/>
<dbReference type="EMBL" id="MCBT01000043">
    <property type="protein sequence ID" value="OEG73327.1"/>
    <property type="molecule type" value="Genomic_DNA"/>
</dbReference>
<dbReference type="RefSeq" id="WP_069671501.1">
    <property type="nucleotide sequence ID" value="NZ_JBNNIT010000002.1"/>
</dbReference>
<evidence type="ECO:0000313" key="2">
    <source>
        <dbReference type="EMBL" id="OEG73327.1"/>
    </source>
</evidence>